<dbReference type="EMBL" id="QKYT01000586">
    <property type="protein sequence ID" value="RIA83266.1"/>
    <property type="molecule type" value="Genomic_DNA"/>
</dbReference>
<dbReference type="OrthoDB" id="2449606at2759"/>
<dbReference type="SUPFAM" id="SSF52058">
    <property type="entry name" value="L domain-like"/>
    <property type="match status" value="1"/>
</dbReference>
<reference evidence="1 2" key="1">
    <citation type="submission" date="2018-06" db="EMBL/GenBank/DDBJ databases">
        <title>Comparative genomics reveals the genomic features of Rhizophagus irregularis, R. cerebriforme, R. diaphanum and Gigaspora rosea, and their symbiotic lifestyle signature.</title>
        <authorList>
            <person name="Morin E."/>
            <person name="San Clemente H."/>
            <person name="Chen E.C.H."/>
            <person name="De La Providencia I."/>
            <person name="Hainaut M."/>
            <person name="Kuo A."/>
            <person name="Kohler A."/>
            <person name="Murat C."/>
            <person name="Tang N."/>
            <person name="Roy S."/>
            <person name="Loubradou J."/>
            <person name="Henrissat B."/>
            <person name="Grigoriev I.V."/>
            <person name="Corradi N."/>
            <person name="Roux C."/>
            <person name="Martin F.M."/>
        </authorList>
    </citation>
    <scope>NUCLEOTIDE SEQUENCE [LARGE SCALE GENOMIC DNA]</scope>
    <source>
        <strain evidence="1 2">DAOM 227022</strain>
    </source>
</reference>
<dbReference type="AlphaFoldDB" id="A0A397SEW7"/>
<evidence type="ECO:0000313" key="2">
    <source>
        <dbReference type="Proteomes" id="UP000265703"/>
    </source>
</evidence>
<gene>
    <name evidence="1" type="ORF">C1645_743202</name>
</gene>
<accession>A0A397SEW7</accession>
<dbReference type="Proteomes" id="UP000265703">
    <property type="component" value="Unassembled WGS sequence"/>
</dbReference>
<dbReference type="InterPro" id="IPR032675">
    <property type="entry name" value="LRR_dom_sf"/>
</dbReference>
<evidence type="ECO:0000313" key="1">
    <source>
        <dbReference type="EMBL" id="RIA83266.1"/>
    </source>
</evidence>
<proteinExistence type="predicted"/>
<sequence length="276" mass="32202">MVNAQEWLDQHYPKEGRNEIKELDISHKNLEGDLDLNDFIKLEKEKLDKYFSKENSKVIILGGINQEFESEKMIIDNYSVLEEIMTNGEVRNIIEISIINCPQLKKIDISNFVDNKKLEINNCPNLREFNCENNQLTNMNFRGLENLTHFNLNNNNFSEQDLTIFSRFINLKELCIGNDDDKKIKNGIYNRFRGSLEPLKSLTKLEKLNINNTDLNSGVEHLPVSLSGAIEKYKNAKILTLIEEIQHSHHLGIISDDEYKRQELENRNILNFQFLS</sequence>
<keyword evidence="2" id="KW-1185">Reference proteome</keyword>
<dbReference type="STRING" id="658196.A0A397SEW7"/>
<protein>
    <submittedName>
        <fullName evidence="1">Uncharacterized protein</fullName>
    </submittedName>
</protein>
<comment type="caution">
    <text evidence="1">The sequence shown here is derived from an EMBL/GenBank/DDBJ whole genome shotgun (WGS) entry which is preliminary data.</text>
</comment>
<organism evidence="1 2">
    <name type="scientific">Glomus cerebriforme</name>
    <dbReference type="NCBI Taxonomy" id="658196"/>
    <lineage>
        <taxon>Eukaryota</taxon>
        <taxon>Fungi</taxon>
        <taxon>Fungi incertae sedis</taxon>
        <taxon>Mucoromycota</taxon>
        <taxon>Glomeromycotina</taxon>
        <taxon>Glomeromycetes</taxon>
        <taxon>Glomerales</taxon>
        <taxon>Glomeraceae</taxon>
        <taxon>Glomus</taxon>
    </lineage>
</organism>
<name>A0A397SEW7_9GLOM</name>
<dbReference type="Gene3D" id="3.80.10.10">
    <property type="entry name" value="Ribonuclease Inhibitor"/>
    <property type="match status" value="1"/>
</dbReference>